<evidence type="ECO:0000313" key="1">
    <source>
        <dbReference type="EMBL" id="QBZ64969.1"/>
    </source>
</evidence>
<evidence type="ECO:0000313" key="2">
    <source>
        <dbReference type="Proteomes" id="UP000294847"/>
    </source>
</evidence>
<organism evidence="1 2">
    <name type="scientific">Pyricularia oryzae</name>
    <name type="common">Rice blast fungus</name>
    <name type="synonym">Magnaporthe oryzae</name>
    <dbReference type="NCBI Taxonomy" id="318829"/>
    <lineage>
        <taxon>Eukaryota</taxon>
        <taxon>Fungi</taxon>
        <taxon>Dikarya</taxon>
        <taxon>Ascomycota</taxon>
        <taxon>Pezizomycotina</taxon>
        <taxon>Sordariomycetes</taxon>
        <taxon>Sordariomycetidae</taxon>
        <taxon>Magnaporthales</taxon>
        <taxon>Pyriculariaceae</taxon>
        <taxon>Pyricularia</taxon>
    </lineage>
</organism>
<reference evidence="1 2" key="1">
    <citation type="journal article" date="2019" name="Mol. Biol. Evol.">
        <title>Blast fungal genomes show frequent chromosomal changes, gene gains and losses, and effector gene turnover.</title>
        <authorList>
            <person name="Gomez Luciano L.B."/>
            <person name="Jason Tsai I."/>
            <person name="Chuma I."/>
            <person name="Tosa Y."/>
            <person name="Chen Y.H."/>
            <person name="Li J.Y."/>
            <person name="Li M.Y."/>
            <person name="Jade Lu M.Y."/>
            <person name="Nakayashiki H."/>
            <person name="Li W.H."/>
        </authorList>
    </citation>
    <scope>NUCLEOTIDE SEQUENCE [LARGE SCALE GENOMIC DNA]</scope>
    <source>
        <strain evidence="1">MZ5-1-6</strain>
    </source>
</reference>
<proteinExistence type="predicted"/>
<dbReference type="AlphaFoldDB" id="A0A4P7NRN9"/>
<gene>
    <name evidence="1" type="ORF">PoMZ_06670</name>
</gene>
<protein>
    <submittedName>
        <fullName evidence="1">Uncharacterized protein</fullName>
    </submittedName>
</protein>
<dbReference type="EMBL" id="CP034209">
    <property type="protein sequence ID" value="QBZ64969.1"/>
    <property type="molecule type" value="Genomic_DNA"/>
</dbReference>
<sequence length="58" mass="6511">MDPWELCTVERAKGESRLTLAATATLEAPERRAWTAWWMATSDEEHAVSIVMLAPPVK</sequence>
<accession>A0A4P7NRN9</accession>
<name>A0A4P7NRN9_PYROR</name>
<dbReference type="Proteomes" id="UP000294847">
    <property type="component" value="Chromosome 6"/>
</dbReference>